<gene>
    <name evidence="2" type="ORF">SMAX5B_015820</name>
</gene>
<sequence>MGSRSDQTTKKPCSSRSPTGGGHACVQDKGKKKRRVEFGDGGQLPAAAKSS</sequence>
<dbReference type="EMBL" id="CP026264">
    <property type="protein sequence ID" value="AWP21576.1"/>
    <property type="molecule type" value="Genomic_DNA"/>
</dbReference>
<evidence type="ECO:0000313" key="2">
    <source>
        <dbReference type="EMBL" id="AWP21576.1"/>
    </source>
</evidence>
<proteinExistence type="predicted"/>
<evidence type="ECO:0000256" key="1">
    <source>
        <dbReference type="SAM" id="MobiDB-lite"/>
    </source>
</evidence>
<reference evidence="2 3" key="1">
    <citation type="submission" date="2017-12" db="EMBL/GenBank/DDBJ databases">
        <title>Integrating genomic resources of turbot (Scophthalmus maximus) in depth evaluation of genetic and physical mapping variation across individuals.</title>
        <authorList>
            <person name="Martinez P."/>
        </authorList>
    </citation>
    <scope>NUCLEOTIDE SEQUENCE [LARGE SCALE GENOMIC DNA]</scope>
</reference>
<feature type="region of interest" description="Disordered" evidence="1">
    <location>
        <begin position="1"/>
        <end position="51"/>
    </location>
</feature>
<dbReference type="AlphaFoldDB" id="A0A2U9D0U5"/>
<evidence type="ECO:0000313" key="3">
    <source>
        <dbReference type="Proteomes" id="UP000246464"/>
    </source>
</evidence>
<feature type="compositionally biased region" description="Polar residues" evidence="1">
    <location>
        <begin position="1"/>
        <end position="18"/>
    </location>
</feature>
<dbReference type="Proteomes" id="UP000246464">
    <property type="component" value="Chromosome 22"/>
</dbReference>
<protein>
    <submittedName>
        <fullName evidence="2">Uncharacterized protein</fullName>
    </submittedName>
</protein>
<organism evidence="2 3">
    <name type="scientific">Scophthalmus maximus</name>
    <name type="common">Turbot</name>
    <name type="synonym">Psetta maxima</name>
    <dbReference type="NCBI Taxonomy" id="52904"/>
    <lineage>
        <taxon>Eukaryota</taxon>
        <taxon>Metazoa</taxon>
        <taxon>Chordata</taxon>
        <taxon>Craniata</taxon>
        <taxon>Vertebrata</taxon>
        <taxon>Euteleostomi</taxon>
        <taxon>Actinopterygii</taxon>
        <taxon>Neopterygii</taxon>
        <taxon>Teleostei</taxon>
        <taxon>Neoteleostei</taxon>
        <taxon>Acanthomorphata</taxon>
        <taxon>Carangaria</taxon>
        <taxon>Pleuronectiformes</taxon>
        <taxon>Pleuronectoidei</taxon>
        <taxon>Scophthalmidae</taxon>
        <taxon>Scophthalmus</taxon>
    </lineage>
</organism>
<keyword evidence="3" id="KW-1185">Reference proteome</keyword>
<name>A0A2U9D0U5_SCOMX</name>
<accession>A0A2U9D0U5</accession>